<dbReference type="EC" id="2.1.1.193" evidence="3 12"/>
<dbReference type="GO" id="GO:0070475">
    <property type="term" value="P:rRNA base methylation"/>
    <property type="evidence" value="ECO:0007669"/>
    <property type="project" value="TreeGrafter"/>
</dbReference>
<evidence type="ECO:0000256" key="8">
    <source>
        <dbReference type="ARBA" id="ARBA00022679"/>
    </source>
</evidence>
<dbReference type="InterPro" id="IPR006700">
    <property type="entry name" value="RsmE"/>
</dbReference>
<dbReference type="Gene3D" id="2.40.240.20">
    <property type="entry name" value="Hypothetical PUA domain-like, domain 1"/>
    <property type="match status" value="1"/>
</dbReference>
<comment type="caution">
    <text evidence="15">The sequence shown here is derived from an EMBL/GenBank/DDBJ whole genome shotgun (WGS) entry which is preliminary data.</text>
</comment>
<proteinExistence type="inferred from homology"/>
<keyword evidence="7 12" id="KW-0489">Methyltransferase</keyword>
<dbReference type="GO" id="GO:0070042">
    <property type="term" value="F:rRNA (uridine-N3-)-methyltransferase activity"/>
    <property type="evidence" value="ECO:0007669"/>
    <property type="project" value="TreeGrafter"/>
</dbReference>
<dbReference type="InterPro" id="IPR046887">
    <property type="entry name" value="RsmE_PUA-like"/>
</dbReference>
<accession>A0A7W3JNC4</accession>
<dbReference type="SUPFAM" id="SSF75217">
    <property type="entry name" value="alpha/beta knot"/>
    <property type="match status" value="1"/>
</dbReference>
<dbReference type="AlphaFoldDB" id="A0A7W3JNC4"/>
<evidence type="ECO:0000313" key="15">
    <source>
        <dbReference type="EMBL" id="MBA8816017.1"/>
    </source>
</evidence>
<dbReference type="InterPro" id="IPR015947">
    <property type="entry name" value="PUA-like_sf"/>
</dbReference>
<feature type="domain" description="Ribosomal RNA small subunit methyltransferase E PUA-like" evidence="14">
    <location>
        <begin position="23"/>
        <end position="69"/>
    </location>
</feature>
<dbReference type="RefSeq" id="WP_167049514.1">
    <property type="nucleotide sequence ID" value="NZ_JAAOZB010000002.1"/>
</dbReference>
<comment type="subcellular location">
    <subcellularLocation>
        <location evidence="1 12">Cytoplasm</location>
    </subcellularLocation>
</comment>
<keyword evidence="5 12" id="KW-0963">Cytoplasm</keyword>
<comment type="catalytic activity">
    <reaction evidence="11 12">
        <text>uridine(1498) in 16S rRNA + S-adenosyl-L-methionine = N(3)-methyluridine(1498) in 16S rRNA + S-adenosyl-L-homocysteine + H(+)</text>
        <dbReference type="Rhea" id="RHEA:42920"/>
        <dbReference type="Rhea" id="RHEA-COMP:10283"/>
        <dbReference type="Rhea" id="RHEA-COMP:10284"/>
        <dbReference type="ChEBI" id="CHEBI:15378"/>
        <dbReference type="ChEBI" id="CHEBI:57856"/>
        <dbReference type="ChEBI" id="CHEBI:59789"/>
        <dbReference type="ChEBI" id="CHEBI:65315"/>
        <dbReference type="ChEBI" id="CHEBI:74502"/>
        <dbReference type="EC" id="2.1.1.193"/>
    </reaction>
</comment>
<evidence type="ECO:0000256" key="9">
    <source>
        <dbReference type="ARBA" id="ARBA00022691"/>
    </source>
</evidence>
<keyword evidence="6 12" id="KW-0698">rRNA processing</keyword>
<dbReference type="PANTHER" id="PTHR30027:SF3">
    <property type="entry name" value="16S RRNA (URACIL(1498)-N(3))-METHYLTRANSFERASE"/>
    <property type="match status" value="1"/>
</dbReference>
<dbReference type="Pfam" id="PF04452">
    <property type="entry name" value="Methyltrans_RNA"/>
    <property type="match status" value="1"/>
</dbReference>
<gene>
    <name evidence="15" type="ORF">FHX48_001090</name>
</gene>
<evidence type="ECO:0000256" key="5">
    <source>
        <dbReference type="ARBA" id="ARBA00022490"/>
    </source>
</evidence>
<keyword evidence="8 12" id="KW-0808">Transferase</keyword>
<evidence type="ECO:0000256" key="10">
    <source>
        <dbReference type="ARBA" id="ARBA00025699"/>
    </source>
</evidence>
<evidence type="ECO:0000256" key="4">
    <source>
        <dbReference type="ARBA" id="ARBA00013673"/>
    </source>
</evidence>
<evidence type="ECO:0000256" key="6">
    <source>
        <dbReference type="ARBA" id="ARBA00022552"/>
    </source>
</evidence>
<keyword evidence="9 12" id="KW-0949">S-adenosyl-L-methionine</keyword>
<dbReference type="NCBIfam" id="NF008693">
    <property type="entry name" value="PRK11713.2-3"/>
    <property type="match status" value="1"/>
</dbReference>
<evidence type="ECO:0000259" key="14">
    <source>
        <dbReference type="Pfam" id="PF20260"/>
    </source>
</evidence>
<dbReference type="PIRSF" id="PIRSF015601">
    <property type="entry name" value="MTase_slr0722"/>
    <property type="match status" value="1"/>
</dbReference>
<dbReference type="InterPro" id="IPR046886">
    <property type="entry name" value="RsmE_MTase_dom"/>
</dbReference>
<evidence type="ECO:0000256" key="1">
    <source>
        <dbReference type="ARBA" id="ARBA00004496"/>
    </source>
</evidence>
<evidence type="ECO:0000256" key="12">
    <source>
        <dbReference type="PIRNR" id="PIRNR015601"/>
    </source>
</evidence>
<feature type="domain" description="Ribosomal RNA small subunit methyltransferase E methyltransferase" evidence="13">
    <location>
        <begin position="80"/>
        <end position="238"/>
    </location>
</feature>
<protein>
    <recommendedName>
        <fullName evidence="4 12">Ribosomal RNA small subunit methyltransferase E</fullName>
        <ecNumber evidence="3 12">2.1.1.193</ecNumber>
    </recommendedName>
</protein>
<reference evidence="15 16" key="1">
    <citation type="submission" date="2020-07" db="EMBL/GenBank/DDBJ databases">
        <title>Sequencing the genomes of 1000 actinobacteria strains.</title>
        <authorList>
            <person name="Klenk H.-P."/>
        </authorList>
    </citation>
    <scope>NUCLEOTIDE SEQUENCE [LARGE SCALE GENOMIC DNA]</scope>
    <source>
        <strain evidence="15 16">DSM 27576</strain>
    </source>
</reference>
<comment type="function">
    <text evidence="10 12">Specifically methylates the N3 position of the uracil ring of uridine 1498 (m3U1498) in 16S rRNA. Acts on the fully assembled 30S ribosomal subunit.</text>
</comment>
<name>A0A7W3JNC4_9MICO</name>
<organism evidence="15 16">
    <name type="scientific">Microbacterium halimionae</name>
    <dbReference type="NCBI Taxonomy" id="1526413"/>
    <lineage>
        <taxon>Bacteria</taxon>
        <taxon>Bacillati</taxon>
        <taxon>Actinomycetota</taxon>
        <taxon>Actinomycetes</taxon>
        <taxon>Micrococcales</taxon>
        <taxon>Microbacteriaceae</taxon>
        <taxon>Microbacterium</taxon>
    </lineage>
</organism>
<dbReference type="Proteomes" id="UP000526083">
    <property type="component" value="Unassembled WGS sequence"/>
</dbReference>
<evidence type="ECO:0000256" key="2">
    <source>
        <dbReference type="ARBA" id="ARBA00005528"/>
    </source>
</evidence>
<evidence type="ECO:0000256" key="3">
    <source>
        <dbReference type="ARBA" id="ARBA00012328"/>
    </source>
</evidence>
<dbReference type="SUPFAM" id="SSF88697">
    <property type="entry name" value="PUA domain-like"/>
    <property type="match status" value="1"/>
</dbReference>
<dbReference type="Gene3D" id="3.40.1280.10">
    <property type="match status" value="1"/>
</dbReference>
<evidence type="ECO:0000259" key="13">
    <source>
        <dbReference type="Pfam" id="PF04452"/>
    </source>
</evidence>
<dbReference type="NCBIfam" id="TIGR00046">
    <property type="entry name" value="RsmE family RNA methyltransferase"/>
    <property type="match status" value="1"/>
</dbReference>
<dbReference type="EMBL" id="JACGWY010000002">
    <property type="protein sequence ID" value="MBA8816017.1"/>
    <property type="molecule type" value="Genomic_DNA"/>
</dbReference>
<comment type="similarity">
    <text evidence="2 12">Belongs to the RNA methyltransferase RsmE family.</text>
</comment>
<dbReference type="CDD" id="cd18084">
    <property type="entry name" value="RsmE-like"/>
    <property type="match status" value="1"/>
</dbReference>
<evidence type="ECO:0000256" key="7">
    <source>
        <dbReference type="ARBA" id="ARBA00022603"/>
    </source>
</evidence>
<dbReference type="InterPro" id="IPR029028">
    <property type="entry name" value="Alpha/beta_knot_MTases"/>
</dbReference>
<evidence type="ECO:0000313" key="16">
    <source>
        <dbReference type="Proteomes" id="UP000526083"/>
    </source>
</evidence>
<evidence type="ECO:0000256" key="11">
    <source>
        <dbReference type="ARBA" id="ARBA00047944"/>
    </source>
</evidence>
<dbReference type="Pfam" id="PF20260">
    <property type="entry name" value="PUA_4"/>
    <property type="match status" value="1"/>
</dbReference>
<dbReference type="GO" id="GO:0005737">
    <property type="term" value="C:cytoplasm"/>
    <property type="evidence" value="ECO:0007669"/>
    <property type="project" value="UniProtKB-SubCell"/>
</dbReference>
<keyword evidence="16" id="KW-1185">Reference proteome</keyword>
<sequence length="245" mass="25982">MALHFLHDTPLSPELGEGSEITLTGTEAHHAATVRRVRVGEGVTVGDGRGVWIEAVTTTVSPKEVRLRVVAREDVAPASPRTVLVQALAKGDRDELAVQTATELGVDEIVPWQSSRSISRWEGAKAEKGRLRWESIVREASKQAHRAFTPTVSGVVSTASLVAMAKEFRMLLLDPTASERLTTVDIADATGIVLVVGPEGGFTPAEIDTLVGAGAQNVRLGGTVLRTSSAGPAALAVLNARLDRW</sequence>
<dbReference type="InterPro" id="IPR029026">
    <property type="entry name" value="tRNA_m1G_MTases_N"/>
</dbReference>
<dbReference type="PANTHER" id="PTHR30027">
    <property type="entry name" value="RIBOSOMAL RNA SMALL SUBUNIT METHYLTRANSFERASE E"/>
    <property type="match status" value="1"/>
</dbReference>